<gene>
    <name evidence="2" type="ORF">P153DRAFT_297557</name>
</gene>
<dbReference type="AlphaFoldDB" id="A0A6A6A461"/>
<feature type="chain" id="PRO_5025350228" evidence="1">
    <location>
        <begin position="21"/>
        <end position="191"/>
    </location>
</feature>
<organism evidence="2 3">
    <name type="scientific">Dothidotthia symphoricarpi CBS 119687</name>
    <dbReference type="NCBI Taxonomy" id="1392245"/>
    <lineage>
        <taxon>Eukaryota</taxon>
        <taxon>Fungi</taxon>
        <taxon>Dikarya</taxon>
        <taxon>Ascomycota</taxon>
        <taxon>Pezizomycotina</taxon>
        <taxon>Dothideomycetes</taxon>
        <taxon>Pleosporomycetidae</taxon>
        <taxon>Pleosporales</taxon>
        <taxon>Dothidotthiaceae</taxon>
        <taxon>Dothidotthia</taxon>
    </lineage>
</organism>
<accession>A0A6A6A461</accession>
<evidence type="ECO:0000256" key="1">
    <source>
        <dbReference type="SAM" id="SignalP"/>
    </source>
</evidence>
<sequence>MRSISVLLALLFAFATTSYAFPSPNSNLPTLLYPRKHGNNNNSTASTGRALKKQCNKISKLTKLTSLASNQTKIDQLVAQGRMTTADVTKLQAKAANATITLQSLESNSTLVAECNAVSAHQKDVKQCNQLQRLTSLVALAGNQTILDELATKKGVNETRLEEKLAKAETKLKEMETNTTLTDFCAQRKAQ</sequence>
<evidence type="ECO:0000313" key="2">
    <source>
        <dbReference type="EMBL" id="KAF2126600.1"/>
    </source>
</evidence>
<evidence type="ECO:0000313" key="3">
    <source>
        <dbReference type="Proteomes" id="UP000799771"/>
    </source>
</evidence>
<feature type="signal peptide" evidence="1">
    <location>
        <begin position="1"/>
        <end position="20"/>
    </location>
</feature>
<dbReference type="RefSeq" id="XP_033520992.1">
    <property type="nucleotide sequence ID" value="XM_033664166.1"/>
</dbReference>
<protein>
    <submittedName>
        <fullName evidence="2">Uncharacterized protein</fullName>
    </submittedName>
</protein>
<dbReference type="OrthoDB" id="5243723at2759"/>
<name>A0A6A6A461_9PLEO</name>
<dbReference type="GeneID" id="54404598"/>
<dbReference type="EMBL" id="ML977513">
    <property type="protein sequence ID" value="KAF2126600.1"/>
    <property type="molecule type" value="Genomic_DNA"/>
</dbReference>
<reference evidence="2" key="1">
    <citation type="journal article" date="2020" name="Stud. Mycol.">
        <title>101 Dothideomycetes genomes: a test case for predicting lifestyles and emergence of pathogens.</title>
        <authorList>
            <person name="Haridas S."/>
            <person name="Albert R."/>
            <person name="Binder M."/>
            <person name="Bloem J."/>
            <person name="Labutti K."/>
            <person name="Salamov A."/>
            <person name="Andreopoulos B."/>
            <person name="Baker S."/>
            <person name="Barry K."/>
            <person name="Bills G."/>
            <person name="Bluhm B."/>
            <person name="Cannon C."/>
            <person name="Castanera R."/>
            <person name="Culley D."/>
            <person name="Daum C."/>
            <person name="Ezra D."/>
            <person name="Gonzalez J."/>
            <person name="Henrissat B."/>
            <person name="Kuo A."/>
            <person name="Liang C."/>
            <person name="Lipzen A."/>
            <person name="Lutzoni F."/>
            <person name="Magnuson J."/>
            <person name="Mondo S."/>
            <person name="Nolan M."/>
            <person name="Ohm R."/>
            <person name="Pangilinan J."/>
            <person name="Park H.-J."/>
            <person name="Ramirez L."/>
            <person name="Alfaro M."/>
            <person name="Sun H."/>
            <person name="Tritt A."/>
            <person name="Yoshinaga Y."/>
            <person name="Zwiers L.-H."/>
            <person name="Turgeon B."/>
            <person name="Goodwin S."/>
            <person name="Spatafora J."/>
            <person name="Crous P."/>
            <person name="Grigoriev I."/>
        </authorList>
    </citation>
    <scope>NUCLEOTIDE SEQUENCE</scope>
    <source>
        <strain evidence="2">CBS 119687</strain>
    </source>
</reference>
<keyword evidence="1" id="KW-0732">Signal</keyword>
<proteinExistence type="predicted"/>
<keyword evidence="3" id="KW-1185">Reference proteome</keyword>
<dbReference type="Proteomes" id="UP000799771">
    <property type="component" value="Unassembled WGS sequence"/>
</dbReference>